<dbReference type="EMBL" id="JAAMPC010000011">
    <property type="protein sequence ID" value="KAG2283811.1"/>
    <property type="molecule type" value="Genomic_DNA"/>
</dbReference>
<dbReference type="PANTHER" id="PTHR15744">
    <property type="entry name" value="BLOM7"/>
    <property type="match status" value="1"/>
</dbReference>
<reference evidence="3 4" key="1">
    <citation type="submission" date="2020-02" db="EMBL/GenBank/DDBJ databases">
        <authorList>
            <person name="Ma Q."/>
            <person name="Huang Y."/>
            <person name="Song X."/>
            <person name="Pei D."/>
        </authorList>
    </citation>
    <scope>NUCLEOTIDE SEQUENCE [LARGE SCALE GENOMIC DNA]</scope>
    <source>
        <strain evidence="3">Sxm20200214</strain>
        <tissue evidence="3">Leaf</tissue>
    </source>
</reference>
<evidence type="ECO:0000313" key="3">
    <source>
        <dbReference type="EMBL" id="KAG2283811.1"/>
    </source>
</evidence>
<dbReference type="InterPro" id="IPR055256">
    <property type="entry name" value="KH_1_KHDC4/BBP-like"/>
</dbReference>
<organism evidence="3 4">
    <name type="scientific">Brassica carinata</name>
    <name type="common">Ethiopian mustard</name>
    <name type="synonym">Abyssinian cabbage</name>
    <dbReference type="NCBI Taxonomy" id="52824"/>
    <lineage>
        <taxon>Eukaryota</taxon>
        <taxon>Viridiplantae</taxon>
        <taxon>Streptophyta</taxon>
        <taxon>Embryophyta</taxon>
        <taxon>Tracheophyta</taxon>
        <taxon>Spermatophyta</taxon>
        <taxon>Magnoliopsida</taxon>
        <taxon>eudicotyledons</taxon>
        <taxon>Gunneridae</taxon>
        <taxon>Pentapetalae</taxon>
        <taxon>rosids</taxon>
        <taxon>malvids</taxon>
        <taxon>Brassicales</taxon>
        <taxon>Brassicaceae</taxon>
        <taxon>Brassiceae</taxon>
        <taxon>Brassica</taxon>
    </lineage>
</organism>
<dbReference type="GO" id="GO:0003723">
    <property type="term" value="F:RNA binding"/>
    <property type="evidence" value="ECO:0007669"/>
    <property type="project" value="InterPro"/>
</dbReference>
<dbReference type="InterPro" id="IPR031121">
    <property type="entry name" value="RIK/BLOM7"/>
</dbReference>
<dbReference type="InterPro" id="IPR036612">
    <property type="entry name" value="KH_dom_type_1_sf"/>
</dbReference>
<dbReference type="OrthoDB" id="397265at2759"/>
<proteinExistence type="predicted"/>
<feature type="signal peptide" evidence="1">
    <location>
        <begin position="1"/>
        <end position="18"/>
    </location>
</feature>
<feature type="chain" id="PRO_5036481371" description="KHDC4/BBP-like KH-domain type I domain-containing protein" evidence="1">
    <location>
        <begin position="19"/>
        <end position="255"/>
    </location>
</feature>
<evidence type="ECO:0000256" key="1">
    <source>
        <dbReference type="SAM" id="SignalP"/>
    </source>
</evidence>
<keyword evidence="1" id="KW-0732">Signal</keyword>
<dbReference type="Gene3D" id="3.30.1370.10">
    <property type="entry name" value="K Homology domain, type 1"/>
    <property type="match status" value="1"/>
</dbReference>
<dbReference type="Pfam" id="PF22675">
    <property type="entry name" value="KH-I_KHDC4-BBP"/>
    <property type="match status" value="1"/>
</dbReference>
<comment type="caution">
    <text evidence="3">The sequence shown here is derived from an EMBL/GenBank/DDBJ whole genome shotgun (WGS) entry which is preliminary data.</text>
</comment>
<dbReference type="Proteomes" id="UP000886595">
    <property type="component" value="Unassembled WGS sequence"/>
</dbReference>
<evidence type="ECO:0000259" key="2">
    <source>
        <dbReference type="Pfam" id="PF22675"/>
    </source>
</evidence>
<gene>
    <name evidence="3" type="ORF">Bca52824_055031</name>
</gene>
<accession>A0A8X7R8R3</accession>
<sequence length="255" mass="27154">MSTRQGLIWNILVTLVATMKGWKRKTRLEVVDKIESAAAASIKEISFDQSSRAVLQAGTDKFADAVGLTLGPRGATVVLRGRGSGCLENQHGEEAHQPLLSSSNPKSIDDAKRLAENLMDTSSVDFGASSPVSYLQPAAGGTSYSGYAGIYPQATPLQQVAQVLKLSVSPVVSTVPPTLLIAASLSKPGDISSMEKERRPSQKRKFQELPAECKVPAKSKEGILSIGGTVCLQSFLLQFGDQNQNLRQSLKPATS</sequence>
<feature type="domain" description="KHDC4/BBP-like KH-domain type I" evidence="2">
    <location>
        <begin position="74"/>
        <end position="120"/>
    </location>
</feature>
<keyword evidence="4" id="KW-1185">Reference proteome</keyword>
<name>A0A8X7R8R3_BRACI</name>
<protein>
    <recommendedName>
        <fullName evidence="2">KHDC4/BBP-like KH-domain type I domain-containing protein</fullName>
    </recommendedName>
</protein>
<dbReference type="AlphaFoldDB" id="A0A8X7R8R3"/>
<dbReference type="PANTHER" id="PTHR15744:SF0">
    <property type="entry name" value="KH HOMOLOGY DOMAIN-CONTAINING PROTEIN 4"/>
    <property type="match status" value="1"/>
</dbReference>
<evidence type="ECO:0000313" key="4">
    <source>
        <dbReference type="Proteomes" id="UP000886595"/>
    </source>
</evidence>
<dbReference type="GO" id="GO:0005634">
    <property type="term" value="C:nucleus"/>
    <property type="evidence" value="ECO:0007669"/>
    <property type="project" value="InterPro"/>
</dbReference>